<evidence type="ECO:0000313" key="4">
    <source>
        <dbReference type="EMBL" id="MFC3684920.1"/>
    </source>
</evidence>
<keyword evidence="3" id="KW-0503">Monooxygenase</keyword>
<dbReference type="InterPro" id="IPR002401">
    <property type="entry name" value="Cyt_P450_E_grp-I"/>
</dbReference>
<dbReference type="InterPro" id="IPR036396">
    <property type="entry name" value="Cyt_P450_sf"/>
</dbReference>
<keyword evidence="5" id="KW-1185">Reference proteome</keyword>
<proteinExistence type="inferred from homology"/>
<evidence type="ECO:0000313" key="5">
    <source>
        <dbReference type="Proteomes" id="UP001595729"/>
    </source>
</evidence>
<keyword evidence="3" id="KW-0560">Oxidoreductase</keyword>
<keyword evidence="3" id="KW-0479">Metal-binding</keyword>
<dbReference type="Proteomes" id="UP001595729">
    <property type="component" value="Unassembled WGS sequence"/>
</dbReference>
<dbReference type="PRINTS" id="PR00463">
    <property type="entry name" value="EP450I"/>
</dbReference>
<evidence type="ECO:0000256" key="2">
    <source>
        <dbReference type="ARBA" id="ARBA00010617"/>
    </source>
</evidence>
<reference evidence="5" key="1">
    <citation type="journal article" date="2019" name="Int. J. Syst. Evol. Microbiol.">
        <title>The Global Catalogue of Microorganisms (GCM) 10K type strain sequencing project: providing services to taxonomists for standard genome sequencing and annotation.</title>
        <authorList>
            <consortium name="The Broad Institute Genomics Platform"/>
            <consortium name="The Broad Institute Genome Sequencing Center for Infectious Disease"/>
            <person name="Wu L."/>
            <person name="Ma J."/>
        </authorList>
    </citation>
    <scope>NUCLEOTIDE SEQUENCE [LARGE SCALE GENOMIC DNA]</scope>
    <source>
        <strain evidence="5">KCTC 42501</strain>
    </source>
</reference>
<dbReference type="RefSeq" id="WP_382175344.1">
    <property type="nucleotide sequence ID" value="NZ_JBHRXX010000007.1"/>
</dbReference>
<gene>
    <name evidence="4" type="ORF">ACFOPI_15050</name>
</gene>
<dbReference type="EMBL" id="JBHRXX010000007">
    <property type="protein sequence ID" value="MFC3684920.1"/>
    <property type="molecule type" value="Genomic_DNA"/>
</dbReference>
<accession>A0ABV7W587</accession>
<dbReference type="PRINTS" id="PR00385">
    <property type="entry name" value="P450"/>
</dbReference>
<comment type="cofactor">
    <cofactor evidence="1">
        <name>heme</name>
        <dbReference type="ChEBI" id="CHEBI:30413"/>
    </cofactor>
</comment>
<organism evidence="4 5">
    <name type="scientific">Hydrogenophaga luteola</name>
    <dbReference type="NCBI Taxonomy" id="1591122"/>
    <lineage>
        <taxon>Bacteria</taxon>
        <taxon>Pseudomonadati</taxon>
        <taxon>Pseudomonadota</taxon>
        <taxon>Betaproteobacteria</taxon>
        <taxon>Burkholderiales</taxon>
        <taxon>Comamonadaceae</taxon>
        <taxon>Hydrogenophaga</taxon>
    </lineage>
</organism>
<keyword evidence="3" id="KW-0408">Iron</keyword>
<sequence length="491" mass="54555">MNPPTTDTTLPATRGCPMHRAARPKETTAVPARAWHDLPQPPGWPVLGQLPGFDVTRTHLTLERWARELGTPYRFSMGPGYRAMVIDDPEVVQQISRQRPETFGRGGRMQPVMSEMGFNGVFSAEGDAWRTQRKLVMGSLNATHLKGWLPALCRITERLAQRWDRAAADGRALEMTDELKRYTVDVTSLLAFGQDPRTLDHGGTGTGNAIQQHLELIFPAIMRRVMTPFSYWKWVRLPADRRLDRAIAAVQQHARQCIDEARRRLPGADPTAPRHALESMLLHQAGLGLSDADLVANVVTLLLAGEDTTAHGLCWTLFYLAAEPALQDTMNLQAQAVLGARNVPADTAQLAALEPFEHLALEAIRLRPVVPFNGFESPHETLVAGIAVPARTKIFSLARPPMLDPSRFPEPLRYRPERWATGEVDGRAYQPFGAGARVCPGRSLATAEMRLVLAMLLRRFRVELACRPEDIGEICALTMLPSRMPVRLAPR</sequence>
<evidence type="ECO:0000256" key="1">
    <source>
        <dbReference type="ARBA" id="ARBA00001971"/>
    </source>
</evidence>
<protein>
    <submittedName>
        <fullName evidence="4">Cytochrome P450</fullName>
    </submittedName>
</protein>
<dbReference type="PROSITE" id="PS00086">
    <property type="entry name" value="CYTOCHROME_P450"/>
    <property type="match status" value="1"/>
</dbReference>
<dbReference type="PANTHER" id="PTHR24305:SF166">
    <property type="entry name" value="CYTOCHROME P450 12A4, MITOCHONDRIAL-RELATED"/>
    <property type="match status" value="1"/>
</dbReference>
<dbReference type="Pfam" id="PF00067">
    <property type="entry name" value="p450"/>
    <property type="match status" value="1"/>
</dbReference>
<dbReference type="InterPro" id="IPR001128">
    <property type="entry name" value="Cyt_P450"/>
</dbReference>
<dbReference type="InterPro" id="IPR017972">
    <property type="entry name" value="Cyt_P450_CS"/>
</dbReference>
<evidence type="ECO:0000256" key="3">
    <source>
        <dbReference type="RuleBase" id="RU000461"/>
    </source>
</evidence>
<comment type="similarity">
    <text evidence="2 3">Belongs to the cytochrome P450 family.</text>
</comment>
<dbReference type="InterPro" id="IPR050121">
    <property type="entry name" value="Cytochrome_P450_monoxygenase"/>
</dbReference>
<comment type="caution">
    <text evidence="4">The sequence shown here is derived from an EMBL/GenBank/DDBJ whole genome shotgun (WGS) entry which is preliminary data.</text>
</comment>
<keyword evidence="3" id="KW-0349">Heme</keyword>
<dbReference type="Gene3D" id="1.10.630.10">
    <property type="entry name" value="Cytochrome P450"/>
    <property type="match status" value="1"/>
</dbReference>
<dbReference type="PANTHER" id="PTHR24305">
    <property type="entry name" value="CYTOCHROME P450"/>
    <property type="match status" value="1"/>
</dbReference>
<name>A0ABV7W587_9BURK</name>
<dbReference type="SUPFAM" id="SSF48264">
    <property type="entry name" value="Cytochrome P450"/>
    <property type="match status" value="1"/>
</dbReference>